<evidence type="ECO:0000256" key="1">
    <source>
        <dbReference type="ARBA" id="ARBA00007951"/>
    </source>
</evidence>
<dbReference type="SUPFAM" id="SSF51445">
    <property type="entry name" value="(Trans)glycosidases"/>
    <property type="match status" value="1"/>
</dbReference>
<evidence type="ECO:0000256" key="4">
    <source>
        <dbReference type="ARBA" id="ARBA00022801"/>
    </source>
</evidence>
<dbReference type="InterPro" id="IPR016134">
    <property type="entry name" value="Dockerin_dom"/>
</dbReference>
<dbReference type="GO" id="GO:0006004">
    <property type="term" value="P:fucose metabolic process"/>
    <property type="evidence" value="ECO:0007669"/>
    <property type="project" value="TreeGrafter"/>
</dbReference>
<dbReference type="InterPro" id="IPR008965">
    <property type="entry name" value="CBM2/CBM3_carb-bd_dom_sf"/>
</dbReference>
<evidence type="ECO:0000256" key="2">
    <source>
        <dbReference type="ARBA" id="ARBA00012662"/>
    </source>
</evidence>
<dbReference type="InterPro" id="IPR017853">
    <property type="entry name" value="GH"/>
</dbReference>
<dbReference type="GO" id="GO:0005764">
    <property type="term" value="C:lysosome"/>
    <property type="evidence" value="ECO:0007669"/>
    <property type="project" value="TreeGrafter"/>
</dbReference>
<protein>
    <recommendedName>
        <fullName evidence="2">alpha-L-fucosidase</fullName>
        <ecNumber evidence="2">3.2.1.51</ecNumber>
    </recommendedName>
</protein>
<dbReference type="PROSITE" id="PS00018">
    <property type="entry name" value="EF_HAND_1"/>
    <property type="match status" value="2"/>
</dbReference>
<evidence type="ECO:0000256" key="6">
    <source>
        <dbReference type="SAM" id="SignalP"/>
    </source>
</evidence>
<dbReference type="PANTHER" id="PTHR10030">
    <property type="entry name" value="ALPHA-L-FUCOSIDASE"/>
    <property type="match status" value="1"/>
</dbReference>
<dbReference type="InterPro" id="IPR018247">
    <property type="entry name" value="EF_Hand_1_Ca_BS"/>
</dbReference>
<dbReference type="InterPro" id="IPR002105">
    <property type="entry name" value="Dockerin_1_rpt"/>
</dbReference>
<organism evidence="9 10">
    <name type="scientific">Paenibacillus dendrobii</name>
    <dbReference type="NCBI Taxonomy" id="2691084"/>
    <lineage>
        <taxon>Bacteria</taxon>
        <taxon>Bacillati</taxon>
        <taxon>Bacillota</taxon>
        <taxon>Bacilli</taxon>
        <taxon>Bacillales</taxon>
        <taxon>Paenibacillaceae</taxon>
        <taxon>Paenibacillus</taxon>
    </lineage>
</organism>
<dbReference type="GO" id="GO:0004560">
    <property type="term" value="F:alpha-L-fucosidase activity"/>
    <property type="evidence" value="ECO:0007669"/>
    <property type="project" value="InterPro"/>
</dbReference>
<dbReference type="AlphaFoldDB" id="A0A7X3IJC6"/>
<dbReference type="SUPFAM" id="SSF49384">
    <property type="entry name" value="Carbohydrate-binding domain"/>
    <property type="match status" value="1"/>
</dbReference>
<dbReference type="RefSeq" id="WP_160498388.1">
    <property type="nucleotide sequence ID" value="NZ_WUBI01000002.1"/>
</dbReference>
<dbReference type="InterPro" id="IPR057739">
    <property type="entry name" value="Glyco_hydro_29_N"/>
</dbReference>
<accession>A0A7X3IJC6</accession>
<dbReference type="InterPro" id="IPR036439">
    <property type="entry name" value="Dockerin_dom_sf"/>
</dbReference>
<keyword evidence="5" id="KW-0326">Glycosidase</keyword>
<dbReference type="Gene3D" id="1.10.1330.10">
    <property type="entry name" value="Dockerin domain"/>
    <property type="match status" value="1"/>
</dbReference>
<feature type="domain" description="Dockerin" evidence="8">
    <location>
        <begin position="1206"/>
        <end position="1268"/>
    </location>
</feature>
<evidence type="ECO:0000313" key="9">
    <source>
        <dbReference type="EMBL" id="MWV44770.1"/>
    </source>
</evidence>
<evidence type="ECO:0000259" key="7">
    <source>
        <dbReference type="PROSITE" id="PS50022"/>
    </source>
</evidence>
<dbReference type="Gene3D" id="1.20.1270.90">
    <property type="entry name" value="AF1782-like"/>
    <property type="match status" value="1"/>
</dbReference>
<dbReference type="PANTHER" id="PTHR10030:SF37">
    <property type="entry name" value="ALPHA-L-FUCOSIDASE-RELATED"/>
    <property type="match status" value="1"/>
</dbReference>
<name>A0A7X3IJC6_9BACL</name>
<comment type="caution">
    <text evidence="9">The sequence shown here is derived from an EMBL/GenBank/DDBJ whole genome shotgun (WGS) entry which is preliminary data.</text>
</comment>
<dbReference type="InterPro" id="IPR002102">
    <property type="entry name" value="Cohesin_dom"/>
</dbReference>
<dbReference type="Pfam" id="PF00404">
    <property type="entry name" value="Dockerin_1"/>
    <property type="match status" value="1"/>
</dbReference>
<dbReference type="Gene3D" id="3.20.20.80">
    <property type="entry name" value="Glycosidases"/>
    <property type="match status" value="1"/>
</dbReference>
<dbReference type="InterPro" id="IPR000421">
    <property type="entry name" value="FA58C"/>
</dbReference>
<dbReference type="SUPFAM" id="SSF63446">
    <property type="entry name" value="Type I dockerin domain"/>
    <property type="match status" value="1"/>
</dbReference>
<dbReference type="PROSITE" id="PS50022">
    <property type="entry name" value="FA58C_3"/>
    <property type="match status" value="1"/>
</dbReference>
<feature type="signal peptide" evidence="6">
    <location>
        <begin position="1"/>
        <end position="23"/>
    </location>
</feature>
<dbReference type="GO" id="GO:0000272">
    <property type="term" value="P:polysaccharide catabolic process"/>
    <property type="evidence" value="ECO:0007669"/>
    <property type="project" value="InterPro"/>
</dbReference>
<dbReference type="Proteomes" id="UP000460318">
    <property type="component" value="Unassembled WGS sequence"/>
</dbReference>
<dbReference type="GO" id="GO:0016139">
    <property type="term" value="P:glycoside catabolic process"/>
    <property type="evidence" value="ECO:0007669"/>
    <property type="project" value="TreeGrafter"/>
</dbReference>
<evidence type="ECO:0000256" key="3">
    <source>
        <dbReference type="ARBA" id="ARBA00022729"/>
    </source>
</evidence>
<dbReference type="PROSITE" id="PS51766">
    <property type="entry name" value="DOCKERIN"/>
    <property type="match status" value="1"/>
</dbReference>
<dbReference type="Gene3D" id="2.60.120.260">
    <property type="entry name" value="Galactose-binding domain-like"/>
    <property type="match status" value="1"/>
</dbReference>
<dbReference type="CDD" id="cd14254">
    <property type="entry name" value="Dockerin_II"/>
    <property type="match status" value="1"/>
</dbReference>
<dbReference type="Pfam" id="PF01120">
    <property type="entry name" value="Alpha_L_fucos"/>
    <property type="match status" value="1"/>
</dbReference>
<dbReference type="Pfam" id="PF00754">
    <property type="entry name" value="F5_F8_type_C"/>
    <property type="match status" value="1"/>
</dbReference>
<dbReference type="SMART" id="SM00812">
    <property type="entry name" value="Alpha_L_fucos"/>
    <property type="match status" value="1"/>
</dbReference>
<keyword evidence="10" id="KW-1185">Reference proteome</keyword>
<keyword evidence="3 6" id="KW-0732">Signal</keyword>
<dbReference type="Gene3D" id="2.60.40.680">
    <property type="match status" value="1"/>
</dbReference>
<feature type="chain" id="PRO_5039127805" description="alpha-L-fucosidase" evidence="6">
    <location>
        <begin position="24"/>
        <end position="1268"/>
    </location>
</feature>
<evidence type="ECO:0000256" key="5">
    <source>
        <dbReference type="ARBA" id="ARBA00023295"/>
    </source>
</evidence>
<dbReference type="InterPro" id="IPR008979">
    <property type="entry name" value="Galactose-bd-like_sf"/>
</dbReference>
<dbReference type="SUPFAM" id="SSF49785">
    <property type="entry name" value="Galactose-binding domain-like"/>
    <property type="match status" value="1"/>
</dbReference>
<evidence type="ECO:0000259" key="8">
    <source>
        <dbReference type="PROSITE" id="PS51766"/>
    </source>
</evidence>
<evidence type="ECO:0000313" key="10">
    <source>
        <dbReference type="Proteomes" id="UP000460318"/>
    </source>
</evidence>
<dbReference type="EC" id="3.2.1.51" evidence="2"/>
<feature type="domain" description="F5/8 type C" evidence="7">
    <location>
        <begin position="842"/>
        <end position="982"/>
    </location>
</feature>
<sequence>MNKKTLPLLLALVMTLVSFPVHSPVSQAAAASRALLDIGFGGSFSTDKGYTASTGETMFGSVSRRTGNEQLVFGEGVVLNGGSSGVEFAATEPLGTSTIDKPLIMEATFKPQAGQSALSTLIAIGGNMYVRYQSASKLEYGFNVQQNGKWTEFKGSADAPAESKEHAFAMVYEPNESGASLRAFMDGTELPALHSEIGRAPAGSGGTKFGFGNEVHPAGLNRGFKGSVGQAVLSTFDGSFQASLLKTMEITGVQRSLSVKGLGSLKDNLYTASSEETLLGALKIEGGQLPGLGRFQMNGGSSRLEFTPAVSIVNQGELNGSYVAEISADPSAIQPGSTLIDLAGAVSLRRGKGEALELLVSGPAKKAAKETEQLSVSLGSESAHLALVYEDRADGTAAVSVWKDGEQHGAATILSSKPAASRNTVVYAGAADSALGSGMKGQLYGVALGKIEGAFRNSLLALSGGPCTLPTNVGPDHQIAITPNECSAALAAKASLVRPEPRQVTWQQYEQTAFLHYGINTYYDTEWGNFNEDPNRFQPTELDTDQWARSLKDGGFKMAILTVKHHDGFALYPTRYTDFSVASSTWQAGKGDVLRKFVNSMRKYGIKVGVYLSPADHGAYTDGIFANGSQRSERTIPTLVQGDDRAGKDLQTFKLPATDYGAMMLNQLYEVLTEYGEIDEVWFDGSQGNIPAGKEEKYDWDSYYSLIRSLAPNAVIAVTGDDVRWVGNESGRARENEWSVLGAAMNPNGTQGYYPAYTSSDLGSRKALGDAAAHGMQYLTWWPAEVDVSIRPGWFYHDNQQPKTVAQLRDIYYQSVARNSVLLLNVPPDKRGKLPDADVVRLKEWNQRMKQDFARNYALQATITAENGAAGSAPGAVGDGSYDTSWQSATGDVSTLIFDMDHAVEIDKVLLQEDIRQGQQIESFAVDVRTTGGEWKQIAAGGSVGYKRILLLPSPVTGEQFRVRILQARGPVHLAEVGFYPTVTELVDTEALETLIQESQNVHDQAVEGTKAGEYPAGSKLLLNDAIRKARMIAQSPLSTQEQVNAATDTLKQALETFKASVIKAEGAAATLTLVGSHEVGSGKSFSIQYGLSGLKDEIYAQDLMLTYDADVMEFDSVSSILDGVQVVETKDDTPGKLRLVLASEGIEHAVSLDTKVLELHFKAKEVTQQKSGKVELTSAVLGQANGDETKAAAASVSVNVMPGATGGNPADVNGDGKISIGDLAIVAAHYGKDKTSPDWEASKQADVNGDGKIDIADLAEIAKKILE</sequence>
<dbReference type="Pfam" id="PF00963">
    <property type="entry name" value="Cohesin"/>
    <property type="match status" value="1"/>
</dbReference>
<comment type="similarity">
    <text evidence="1">Belongs to the glycosyl hydrolase 29 family.</text>
</comment>
<dbReference type="InterPro" id="IPR000933">
    <property type="entry name" value="Glyco_hydro_29"/>
</dbReference>
<keyword evidence="4" id="KW-0378">Hydrolase</keyword>
<dbReference type="CDD" id="cd08547">
    <property type="entry name" value="Type_II_cohesin"/>
    <property type="match status" value="1"/>
</dbReference>
<dbReference type="EMBL" id="WUBI01000002">
    <property type="protein sequence ID" value="MWV44770.1"/>
    <property type="molecule type" value="Genomic_DNA"/>
</dbReference>
<gene>
    <name evidence="9" type="ORF">GRF59_14210</name>
</gene>
<dbReference type="GO" id="GO:0030246">
    <property type="term" value="F:carbohydrate binding"/>
    <property type="evidence" value="ECO:0007669"/>
    <property type="project" value="InterPro"/>
</dbReference>
<reference evidence="9 10" key="1">
    <citation type="submission" date="2019-12" db="EMBL/GenBank/DDBJ databases">
        <title>Paenibacillus sp. nov., an endophytic bacterium isolated from the stem of Dendrobium.</title>
        <authorList>
            <person name="Zhao R."/>
        </authorList>
    </citation>
    <scope>NUCLEOTIDE SEQUENCE [LARGE SCALE GENOMIC DNA]</scope>
    <source>
        <strain evidence="9 10">HJL G12</strain>
    </source>
</reference>
<proteinExistence type="inferred from homology"/>